<accession>A0A370DCQ5</accession>
<keyword evidence="3" id="KW-1185">Reference proteome</keyword>
<proteinExistence type="predicted"/>
<reference evidence="2 3" key="1">
    <citation type="journal article" date="2018" name="ISME J.">
        <title>Endosymbiont genomes yield clues of tubeworm success.</title>
        <authorList>
            <person name="Li Y."/>
            <person name="Liles M.R."/>
            <person name="Halanych K.M."/>
        </authorList>
    </citation>
    <scope>NUCLEOTIDE SEQUENCE [LARGE SCALE GENOMIC DNA]</scope>
    <source>
        <strain evidence="2">A1464</strain>
    </source>
</reference>
<protein>
    <recommendedName>
        <fullName evidence="1">AB hydrolase-1 domain-containing protein</fullName>
    </recommendedName>
</protein>
<dbReference type="AlphaFoldDB" id="A0A370DCQ5"/>
<organism evidence="2 3">
    <name type="scientific">endosymbiont of Galathealinum brachiosum</name>
    <dbReference type="NCBI Taxonomy" id="2200906"/>
    <lineage>
        <taxon>Bacteria</taxon>
        <taxon>Pseudomonadati</taxon>
        <taxon>Pseudomonadota</taxon>
        <taxon>Gammaproteobacteria</taxon>
        <taxon>sulfur-oxidizing symbionts</taxon>
    </lineage>
</organism>
<feature type="domain" description="AB hydrolase-1" evidence="1">
    <location>
        <begin position="91"/>
        <end position="183"/>
    </location>
</feature>
<evidence type="ECO:0000313" key="2">
    <source>
        <dbReference type="EMBL" id="RDH82661.1"/>
    </source>
</evidence>
<gene>
    <name evidence="2" type="ORF">DIZ80_10295</name>
</gene>
<dbReference type="Gene3D" id="3.40.50.1820">
    <property type="entry name" value="alpha/beta hydrolase"/>
    <property type="match status" value="1"/>
</dbReference>
<dbReference type="Proteomes" id="UP000254266">
    <property type="component" value="Unassembled WGS sequence"/>
</dbReference>
<name>A0A370DCQ5_9GAMM</name>
<comment type="caution">
    <text evidence="2">The sequence shown here is derived from an EMBL/GenBank/DDBJ whole genome shotgun (WGS) entry which is preliminary data.</text>
</comment>
<dbReference type="Pfam" id="PF00561">
    <property type="entry name" value="Abhydrolase_1"/>
    <property type="match status" value="1"/>
</dbReference>
<dbReference type="EMBL" id="QFXC01000011">
    <property type="protein sequence ID" value="RDH82661.1"/>
    <property type="molecule type" value="Genomic_DNA"/>
</dbReference>
<evidence type="ECO:0000259" key="1">
    <source>
        <dbReference type="Pfam" id="PF00561"/>
    </source>
</evidence>
<dbReference type="PANTHER" id="PTHR12277:SF81">
    <property type="entry name" value="PROTEIN ABHD13"/>
    <property type="match status" value="1"/>
</dbReference>
<evidence type="ECO:0000313" key="3">
    <source>
        <dbReference type="Proteomes" id="UP000254266"/>
    </source>
</evidence>
<dbReference type="InterPro" id="IPR000073">
    <property type="entry name" value="AB_hydrolase_1"/>
</dbReference>
<dbReference type="PANTHER" id="PTHR12277">
    <property type="entry name" value="ALPHA/BETA HYDROLASE DOMAIN-CONTAINING PROTEIN"/>
    <property type="match status" value="1"/>
</dbReference>
<sequence length="264" mass="30423">MKRMIDVLIFLAAIYLFSCSALYFLQDKLIFFPPVPIKDVYQSVRQNEISFLINDELRHGWKINVDPVKNKTILYFGGNAEDVVYLNDEAKEFKVRQMISVNHPGYGKSIGTPSQENFYKNALDVYDQVINEYQLRSDEIIVVGRSLGSSVATYLAANRNIAGLILITPFDSIENMAAKQYKFFPVRYLLKHPFPTMDYINKVKYPVLMMAAEKDEIIPDEHLKQLYLFAGKNNKLIQYAGVGHNTIQTHHNYYNEINNFIGSL</sequence>
<dbReference type="SUPFAM" id="SSF53474">
    <property type="entry name" value="alpha/beta-Hydrolases"/>
    <property type="match status" value="1"/>
</dbReference>
<dbReference type="InterPro" id="IPR029058">
    <property type="entry name" value="AB_hydrolase_fold"/>
</dbReference>